<protein>
    <submittedName>
        <fullName evidence="2">Uncharacterized protein</fullName>
    </submittedName>
</protein>
<dbReference type="Proteomes" id="UP000886595">
    <property type="component" value="Unassembled WGS sequence"/>
</dbReference>
<feature type="region of interest" description="Disordered" evidence="1">
    <location>
        <begin position="104"/>
        <end position="126"/>
    </location>
</feature>
<dbReference type="EMBL" id="JAAMPC010000012">
    <property type="protein sequence ID" value="KAG2277790.1"/>
    <property type="molecule type" value="Genomic_DNA"/>
</dbReference>
<feature type="compositionally biased region" description="Basic and acidic residues" evidence="1">
    <location>
        <begin position="116"/>
        <end position="126"/>
    </location>
</feature>
<name>A0A8X7QW85_BRACI</name>
<feature type="compositionally biased region" description="Polar residues" evidence="1">
    <location>
        <begin position="69"/>
        <end position="78"/>
    </location>
</feature>
<dbReference type="AlphaFoldDB" id="A0A8X7QW85"/>
<evidence type="ECO:0000313" key="2">
    <source>
        <dbReference type="EMBL" id="KAG2277790.1"/>
    </source>
</evidence>
<feature type="compositionally biased region" description="Basic and acidic residues" evidence="1">
    <location>
        <begin position="50"/>
        <end position="67"/>
    </location>
</feature>
<proteinExistence type="predicted"/>
<feature type="compositionally biased region" description="Basic and acidic residues" evidence="1">
    <location>
        <begin position="21"/>
        <end position="31"/>
    </location>
</feature>
<reference evidence="2 3" key="1">
    <citation type="submission" date="2020-02" db="EMBL/GenBank/DDBJ databases">
        <authorList>
            <person name="Ma Q."/>
            <person name="Huang Y."/>
            <person name="Song X."/>
            <person name="Pei D."/>
        </authorList>
    </citation>
    <scope>NUCLEOTIDE SEQUENCE [LARGE SCALE GENOMIC DNA]</scope>
    <source>
        <strain evidence="2">Sxm20200214</strain>
        <tissue evidence="2">Leaf</tissue>
    </source>
</reference>
<evidence type="ECO:0000313" key="3">
    <source>
        <dbReference type="Proteomes" id="UP000886595"/>
    </source>
</evidence>
<comment type="caution">
    <text evidence="2">The sequence shown here is derived from an EMBL/GenBank/DDBJ whole genome shotgun (WGS) entry which is preliminary data.</text>
</comment>
<sequence length="126" mass="14396">MRRILVPSEEIVGRLLRHWDNNSKAHDENHIQYRTGLTPRSGRAQSGPTKDNDRQEESSASKAKADTPNRGTPLQLNQDVLPREAIAEAIEEIREVMNQYTACADPTESAARKQRLRDAEKTWEFE</sequence>
<feature type="region of interest" description="Disordered" evidence="1">
    <location>
        <begin position="21"/>
        <end position="80"/>
    </location>
</feature>
<dbReference type="OrthoDB" id="1113053at2759"/>
<evidence type="ECO:0000256" key="1">
    <source>
        <dbReference type="SAM" id="MobiDB-lite"/>
    </source>
</evidence>
<keyword evidence="3" id="KW-1185">Reference proteome</keyword>
<gene>
    <name evidence="2" type="ORF">Bca52824_060345</name>
</gene>
<accession>A0A8X7QW85</accession>
<organism evidence="2 3">
    <name type="scientific">Brassica carinata</name>
    <name type="common">Ethiopian mustard</name>
    <name type="synonym">Abyssinian cabbage</name>
    <dbReference type="NCBI Taxonomy" id="52824"/>
    <lineage>
        <taxon>Eukaryota</taxon>
        <taxon>Viridiplantae</taxon>
        <taxon>Streptophyta</taxon>
        <taxon>Embryophyta</taxon>
        <taxon>Tracheophyta</taxon>
        <taxon>Spermatophyta</taxon>
        <taxon>Magnoliopsida</taxon>
        <taxon>eudicotyledons</taxon>
        <taxon>Gunneridae</taxon>
        <taxon>Pentapetalae</taxon>
        <taxon>rosids</taxon>
        <taxon>malvids</taxon>
        <taxon>Brassicales</taxon>
        <taxon>Brassicaceae</taxon>
        <taxon>Brassiceae</taxon>
        <taxon>Brassica</taxon>
    </lineage>
</organism>